<evidence type="ECO:0000256" key="4">
    <source>
        <dbReference type="ARBA" id="ARBA00015132"/>
    </source>
</evidence>
<feature type="binding site" evidence="9">
    <location>
        <begin position="111"/>
        <end position="115"/>
    </location>
    <ligand>
        <name>NAD(+)</name>
        <dbReference type="ChEBI" id="CHEBI:57540"/>
    </ligand>
</feature>
<gene>
    <name evidence="11" type="ORF">JYZ213_LOCUS26999</name>
</gene>
<evidence type="ECO:0000256" key="9">
    <source>
        <dbReference type="PIRSR" id="PIRSR500133-3"/>
    </source>
</evidence>
<feature type="domain" description="UDP-glucose/GDP-mannose dehydrogenase C-terminal" evidence="10">
    <location>
        <begin position="561"/>
        <end position="676"/>
    </location>
</feature>
<comment type="catalytic activity">
    <reaction evidence="7">
        <text>UDP-alpha-D-glucose + 2 NAD(+) + H2O = UDP-alpha-D-glucuronate + 2 NADH + 3 H(+)</text>
        <dbReference type="Rhea" id="RHEA:23596"/>
        <dbReference type="ChEBI" id="CHEBI:15377"/>
        <dbReference type="ChEBI" id="CHEBI:15378"/>
        <dbReference type="ChEBI" id="CHEBI:57540"/>
        <dbReference type="ChEBI" id="CHEBI:57945"/>
        <dbReference type="ChEBI" id="CHEBI:58052"/>
        <dbReference type="ChEBI" id="CHEBI:58885"/>
        <dbReference type="EC" id="1.1.1.22"/>
    </reaction>
</comment>
<evidence type="ECO:0000259" key="10">
    <source>
        <dbReference type="SMART" id="SM00984"/>
    </source>
</evidence>
<dbReference type="Pfam" id="PF03720">
    <property type="entry name" value="UDPG_MGDP_dh_C"/>
    <property type="match status" value="2"/>
</dbReference>
<feature type="binding site" evidence="9">
    <location>
        <begin position="33"/>
        <end position="38"/>
    </location>
    <ligand>
        <name>NAD(+)</name>
        <dbReference type="ChEBI" id="CHEBI:57540"/>
    </ligand>
</feature>
<dbReference type="SMART" id="SM00984">
    <property type="entry name" value="UDPG_MGDP_dh_C"/>
    <property type="match status" value="2"/>
</dbReference>
<dbReference type="AlphaFoldDB" id="A0A814WL12"/>
<organism evidence="11 12">
    <name type="scientific">Adineta steineri</name>
    <dbReference type="NCBI Taxonomy" id="433720"/>
    <lineage>
        <taxon>Eukaryota</taxon>
        <taxon>Metazoa</taxon>
        <taxon>Spiralia</taxon>
        <taxon>Gnathifera</taxon>
        <taxon>Rotifera</taxon>
        <taxon>Eurotatoria</taxon>
        <taxon>Bdelloidea</taxon>
        <taxon>Adinetida</taxon>
        <taxon>Adinetidae</taxon>
        <taxon>Adineta</taxon>
    </lineage>
</organism>
<dbReference type="InterPro" id="IPR014026">
    <property type="entry name" value="UDP-Glc/GDP-Man_DH_dimer"/>
</dbReference>
<protein>
    <recommendedName>
        <fullName evidence="4">UDP-glucose 6-dehydrogenase</fullName>
        <ecNumber evidence="3">1.1.1.22</ecNumber>
    </recommendedName>
</protein>
<dbReference type="Proteomes" id="UP000663845">
    <property type="component" value="Unassembled WGS sequence"/>
</dbReference>
<dbReference type="SUPFAM" id="SSF52413">
    <property type="entry name" value="UDP-glucose/GDP-mannose dehydrogenase C-terminal domain"/>
    <property type="match status" value="2"/>
</dbReference>
<evidence type="ECO:0000256" key="7">
    <source>
        <dbReference type="ARBA" id="ARBA00047473"/>
    </source>
</evidence>
<dbReference type="PANTHER" id="PTHR11374">
    <property type="entry name" value="UDP-GLUCOSE DEHYDROGENASE/UDP-MANNAC DEHYDROGENASE"/>
    <property type="match status" value="1"/>
</dbReference>
<feature type="binding site" evidence="9">
    <location>
        <position position="58"/>
    </location>
    <ligand>
        <name>NAD(+)</name>
        <dbReference type="ChEBI" id="CHEBI:57540"/>
    </ligand>
</feature>
<evidence type="ECO:0000256" key="5">
    <source>
        <dbReference type="ARBA" id="ARBA00023002"/>
    </source>
</evidence>
<dbReference type="Gene3D" id="1.20.5.100">
    <property type="entry name" value="Cytochrome c1, transmembrane anchor, C-terminal"/>
    <property type="match status" value="1"/>
</dbReference>
<dbReference type="GO" id="GO:0006024">
    <property type="term" value="P:glycosaminoglycan biosynthetic process"/>
    <property type="evidence" value="ECO:0007669"/>
    <property type="project" value="TreeGrafter"/>
</dbReference>
<dbReference type="InterPro" id="IPR001732">
    <property type="entry name" value="UDP-Glc/GDP-Man_DH_N"/>
</dbReference>
<feature type="binding site" evidence="9">
    <location>
        <position position="63"/>
    </location>
    <ligand>
        <name>NAD(+)</name>
        <dbReference type="ChEBI" id="CHEBI:57540"/>
    </ligand>
</feature>
<dbReference type="FunFam" id="3.40.50.720:FF:000114">
    <property type="entry name" value="UDP-glucose 6-dehydrogenase"/>
    <property type="match status" value="2"/>
</dbReference>
<dbReference type="PANTHER" id="PTHR11374:SF3">
    <property type="entry name" value="UDP-GLUCOSE 6-DEHYDROGENASE"/>
    <property type="match status" value="1"/>
</dbReference>
<accession>A0A814WL12</accession>
<dbReference type="InterPro" id="IPR008927">
    <property type="entry name" value="6-PGluconate_DH-like_C_sf"/>
</dbReference>
<evidence type="ECO:0000256" key="8">
    <source>
        <dbReference type="PIRSR" id="PIRSR500133-1"/>
    </source>
</evidence>
<dbReference type="GO" id="GO:0006065">
    <property type="term" value="P:UDP-glucuronate biosynthetic process"/>
    <property type="evidence" value="ECO:0007669"/>
    <property type="project" value="UniProtKB-UniPathway"/>
</dbReference>
<dbReference type="FunFam" id="3.40.50.720:FF:000032">
    <property type="entry name" value="UDP-glucose 6-dehydrogenase"/>
    <property type="match status" value="1"/>
</dbReference>
<dbReference type="InterPro" id="IPR028356">
    <property type="entry name" value="UDPglc_DH_euk"/>
</dbReference>
<keyword evidence="6 9" id="KW-0520">NAD</keyword>
<keyword evidence="5" id="KW-0560">Oxidoreductase</keyword>
<feature type="binding site" evidence="9">
    <location>
        <position position="368"/>
    </location>
    <ligand>
        <name>NAD(+)</name>
        <dbReference type="ChEBI" id="CHEBI:57540"/>
    </ligand>
</feature>
<evidence type="ECO:0000313" key="12">
    <source>
        <dbReference type="Proteomes" id="UP000663845"/>
    </source>
</evidence>
<dbReference type="GO" id="GO:0051287">
    <property type="term" value="F:NAD binding"/>
    <property type="evidence" value="ECO:0007669"/>
    <property type="project" value="InterPro"/>
</dbReference>
<dbReference type="InterPro" id="IPR036291">
    <property type="entry name" value="NAD(P)-bd_dom_sf"/>
</dbReference>
<evidence type="ECO:0000256" key="3">
    <source>
        <dbReference type="ARBA" id="ARBA00012954"/>
    </source>
</evidence>
<evidence type="ECO:0000313" key="11">
    <source>
        <dbReference type="EMBL" id="CAF1202645.1"/>
    </source>
</evidence>
<feature type="binding site" evidence="9">
    <location>
        <begin position="298"/>
        <end position="301"/>
    </location>
    <ligand>
        <name>NAD(+)</name>
        <dbReference type="ChEBI" id="CHEBI:57540"/>
    </ligand>
</feature>
<reference evidence="11" key="1">
    <citation type="submission" date="2021-02" db="EMBL/GenBank/DDBJ databases">
        <authorList>
            <person name="Nowell W R."/>
        </authorList>
    </citation>
    <scope>NUCLEOTIDE SEQUENCE</scope>
</reference>
<dbReference type="SUPFAM" id="SSF48179">
    <property type="entry name" value="6-phosphogluconate dehydrogenase C-terminal domain-like"/>
    <property type="match status" value="2"/>
</dbReference>
<feature type="active site" description="Nucleophile" evidence="8">
    <location>
        <position position="298"/>
    </location>
</feature>
<dbReference type="InterPro" id="IPR014027">
    <property type="entry name" value="UDP-Glc/GDP-Man_DH_C"/>
</dbReference>
<dbReference type="Gene3D" id="3.40.50.720">
    <property type="entry name" value="NAD(P)-binding Rossmann-like Domain"/>
    <property type="match status" value="3"/>
</dbReference>
<dbReference type="SUPFAM" id="SSF51735">
    <property type="entry name" value="NAD(P)-binding Rossmann-fold domains"/>
    <property type="match status" value="1"/>
</dbReference>
<feature type="binding site" evidence="9">
    <location>
        <begin position="152"/>
        <end position="153"/>
    </location>
    <ligand>
        <name>NAD(+)</name>
        <dbReference type="ChEBI" id="CHEBI:57540"/>
    </ligand>
</feature>
<dbReference type="Pfam" id="PF03721">
    <property type="entry name" value="UDPG_MGDP_dh_N"/>
    <property type="match status" value="1"/>
</dbReference>
<dbReference type="InterPro" id="IPR017476">
    <property type="entry name" value="UDP-Glc/GDP-Man"/>
</dbReference>
<dbReference type="Pfam" id="PF00984">
    <property type="entry name" value="UDPG_MGDP_dh"/>
    <property type="match status" value="2"/>
</dbReference>
<evidence type="ECO:0000256" key="1">
    <source>
        <dbReference type="ARBA" id="ARBA00004701"/>
    </source>
</evidence>
<comment type="caution">
    <text evidence="11">The sequence shown here is derived from an EMBL/GenBank/DDBJ whole genome shotgun (WGS) entry which is preliminary data.</text>
</comment>
<dbReference type="InterPro" id="IPR036220">
    <property type="entry name" value="UDP-Glc/GDP-Man_DH_C_sf"/>
</dbReference>
<dbReference type="UniPathway" id="UPA00038">
    <property type="reaction ID" value="UER00491"/>
</dbReference>
<feature type="domain" description="UDP-glucose/GDP-mannose dehydrogenase C-terminal" evidence="10">
    <location>
        <begin position="354"/>
        <end position="469"/>
    </location>
</feature>
<evidence type="ECO:0000256" key="6">
    <source>
        <dbReference type="ARBA" id="ARBA00023027"/>
    </source>
</evidence>
<dbReference type="PIRSF" id="PIRSF000124">
    <property type="entry name" value="UDPglc_GDPman_dh"/>
    <property type="match status" value="1"/>
</dbReference>
<feature type="binding site" evidence="9">
    <location>
        <position position="187"/>
    </location>
    <ligand>
        <name>NAD(+)</name>
        <dbReference type="ChEBI" id="CHEBI:57540"/>
    </ligand>
</feature>
<dbReference type="FunFam" id="1.20.5.100:FF:000001">
    <property type="entry name" value="UDP-glucose 6-dehydrogenase"/>
    <property type="match status" value="1"/>
</dbReference>
<comment type="similarity">
    <text evidence="2">Belongs to the UDP-glucose/GDP-mannose dehydrogenase family.</text>
</comment>
<dbReference type="GO" id="GO:0005634">
    <property type="term" value="C:nucleus"/>
    <property type="evidence" value="ECO:0007669"/>
    <property type="project" value="TreeGrafter"/>
</dbReference>
<sequence>MSTSHSDILPSHITHDISNIRLNKPQLRICCIGAGYVGGPTCAIIASKCPNIQVTVVDISSERIAGWNSDALPIFEPGLDEIVRKIRNRNLFFSTDIEKSIQEADLIFISVHTPTKSYGFGTGRAADLRYVEEAARQIAHISKTDKIVVEKSTVPVKACESIKTILKTNKHRGVNYQVLSNPEFLAEGSAIHDLLAPDRVLIGGDETVEGSLAIKKLSWIYEHWVPKEKILTTNTWSSELSKLVANAFLAQRISSINTISAVCEATGASVSEVAKAVGLDSRIGNKFLNASIGFGGSCFQKDIYNLIYLAESLKLEPVAQYWLQVIKINDWQRERFAQMIVQNLFGSVSGKKIAIFGFAFKKDTADTRESSSIYVCRYLIDEGASLHIYDPKVSSDRIYLDLSEQTGSTERDLNDHVQIANEPYEAAKDSHAIVVCTEWDEFAKLDYELIYSTMQKPSFIFDGRLVLDHDHLMSASVSEVAKAVGLDSRIGNKFLNASIGFGGSCFQKDIYNLIYLAESLKLEPVAQYWLQVIKINDWQRERFAQMIVQNLFGSVSGKKIAIFGFAFKKDTADTRESSSIYVCRYLIDEGASLHIYDPKVSSDRIYLDLSEQTGSTERDLNDHVQIANEPYEAAKDSHAIVVCTEWDEFAKLDYELIYSTMQKPSFIFDGRLVLDHDHLMSIGFNVFCIGKKPPKNQFTNQSPL</sequence>
<dbReference type="GO" id="GO:0003979">
    <property type="term" value="F:UDP-glucose 6-dehydrogenase activity"/>
    <property type="evidence" value="ECO:0007669"/>
    <property type="project" value="UniProtKB-EC"/>
</dbReference>
<comment type="pathway">
    <text evidence="1">Nucleotide-sugar biosynthesis; UDP-alpha-D-glucuronate biosynthesis; UDP-alpha-D-glucuronate from UDP-alpha-D-glucose: step 1/1.</text>
</comment>
<dbReference type="NCBIfam" id="TIGR03026">
    <property type="entry name" value="NDP-sugDHase"/>
    <property type="match status" value="1"/>
</dbReference>
<name>A0A814WL12_9BILA</name>
<evidence type="ECO:0000256" key="2">
    <source>
        <dbReference type="ARBA" id="ARBA00006601"/>
    </source>
</evidence>
<proteinExistence type="inferred from homology"/>
<dbReference type="EMBL" id="CAJNOG010000368">
    <property type="protein sequence ID" value="CAF1202645.1"/>
    <property type="molecule type" value="Genomic_DNA"/>
</dbReference>
<dbReference type="PIRSF" id="PIRSF500133">
    <property type="entry name" value="UDPglc_DH_euk"/>
    <property type="match status" value="1"/>
</dbReference>
<dbReference type="EC" id="1.1.1.22" evidence="3"/>